<dbReference type="PANTHER" id="PTHR42681:SF1">
    <property type="entry name" value="MALONYL-COA-ACYL CARRIER PROTEIN TRANSACYLASE, MITOCHONDRIAL"/>
    <property type="match status" value="1"/>
</dbReference>
<evidence type="ECO:0000313" key="10">
    <source>
        <dbReference type="EMBL" id="GJN54179.1"/>
    </source>
</evidence>
<sequence>MSSLFAFPGQGAQQVGMLHQLPPEARASLDEASAALGEDVLALDSAEALQGTRAVQLCLLVTGVACARLLLQESPAPEHVAGLSIGAYGAAVVAGALDFADALRLVALRGELMQRAYPQGYGMTAIGGLDLGTLERLLAEAEGPVFLANINADNQQVIAGSDAAMATVAERARALGAGLAKRLAVSVPSHCPLLEAPARELASAFADVRMHRPVIGYLSGTTARPIHDPERLRDDLAFNMCRVVDWHGTLRNAYERGVRLHIELPPGAVLSGLARRIFDPGTVIAFQGARRDTLDALLRREVSRTR</sequence>
<feature type="domain" description="Malonyl-CoA:ACP transacylase (MAT)" evidence="8">
    <location>
        <begin position="6"/>
        <end position="293"/>
    </location>
</feature>
<dbReference type="Pfam" id="PF00698">
    <property type="entry name" value="Acyl_transf_1"/>
    <property type="match status" value="1"/>
</dbReference>
<dbReference type="EMBL" id="BQKM01000009">
    <property type="protein sequence ID" value="GJN54179.1"/>
    <property type="molecule type" value="Genomic_DNA"/>
</dbReference>
<keyword evidence="4 6" id="KW-0012">Acyltransferase</keyword>
<dbReference type="SUPFAM" id="SSF55048">
    <property type="entry name" value="Probable ACP-binding domain of malonyl-CoA ACP transacylase"/>
    <property type="match status" value="1"/>
</dbReference>
<dbReference type="EC" id="2.3.1.39" evidence="1 6"/>
<dbReference type="PIRSF" id="PIRSF000446">
    <property type="entry name" value="Mct"/>
    <property type="match status" value="1"/>
</dbReference>
<dbReference type="InterPro" id="IPR050858">
    <property type="entry name" value="Mal-CoA-ACP_Trans/PKS_FabD"/>
</dbReference>
<dbReference type="RefSeq" id="WP_173176853.1">
    <property type="nucleotide sequence ID" value="NZ_AP023189.1"/>
</dbReference>
<dbReference type="PANTHER" id="PTHR42681">
    <property type="entry name" value="MALONYL-COA-ACYL CARRIER PROTEIN TRANSACYLASE, MITOCHONDRIAL"/>
    <property type="match status" value="1"/>
</dbReference>
<gene>
    <name evidence="9" type="ORF">TUM18999_58810</name>
    <name evidence="10" type="ORF">TUM20286_39310</name>
</gene>
<organism evidence="9 11">
    <name type="scientific">Pseudomonas tohonis</name>
    <dbReference type="NCBI Taxonomy" id="2725477"/>
    <lineage>
        <taxon>Bacteria</taxon>
        <taxon>Pseudomonadati</taxon>
        <taxon>Pseudomonadota</taxon>
        <taxon>Gammaproteobacteria</taxon>
        <taxon>Pseudomonadales</taxon>
        <taxon>Pseudomonadaceae</taxon>
        <taxon>Pseudomonas</taxon>
    </lineage>
</organism>
<name>A0A6J4EDG4_9PSED</name>
<dbReference type="InterPro" id="IPR017554">
    <property type="entry name" value="Malonate_deCOase_MdcHsu"/>
</dbReference>
<dbReference type="Proteomes" id="UP001054892">
    <property type="component" value="Unassembled WGS sequence"/>
</dbReference>
<keyword evidence="3 6" id="KW-0808">Transferase</keyword>
<evidence type="ECO:0000313" key="9">
    <source>
        <dbReference type="EMBL" id="BCG27690.1"/>
    </source>
</evidence>
<protein>
    <recommendedName>
        <fullName evidence="2 6">Malonyl CoA-acyl carrier protein transacylase</fullName>
        <ecNumber evidence="1 6">2.3.1.39</ecNumber>
    </recommendedName>
</protein>
<evidence type="ECO:0000259" key="8">
    <source>
        <dbReference type="SMART" id="SM00827"/>
    </source>
</evidence>
<dbReference type="AlphaFoldDB" id="A0A6J4EDG4"/>
<comment type="catalytic activity">
    <reaction evidence="5 6">
        <text>holo-[ACP] + malonyl-CoA = malonyl-[ACP] + CoA</text>
        <dbReference type="Rhea" id="RHEA:41792"/>
        <dbReference type="Rhea" id="RHEA-COMP:9623"/>
        <dbReference type="Rhea" id="RHEA-COMP:9685"/>
        <dbReference type="ChEBI" id="CHEBI:57287"/>
        <dbReference type="ChEBI" id="CHEBI:57384"/>
        <dbReference type="ChEBI" id="CHEBI:64479"/>
        <dbReference type="ChEBI" id="CHEBI:78449"/>
        <dbReference type="EC" id="2.3.1.39"/>
    </reaction>
</comment>
<evidence type="ECO:0000256" key="2">
    <source>
        <dbReference type="ARBA" id="ARBA00018953"/>
    </source>
</evidence>
<dbReference type="SUPFAM" id="SSF52151">
    <property type="entry name" value="FabD/lysophospholipase-like"/>
    <property type="match status" value="1"/>
</dbReference>
<dbReference type="NCBIfam" id="TIGR03131">
    <property type="entry name" value="malonate_mdcH"/>
    <property type="match status" value="1"/>
</dbReference>
<evidence type="ECO:0000256" key="6">
    <source>
        <dbReference type="PIRNR" id="PIRNR000446"/>
    </source>
</evidence>
<dbReference type="GO" id="GO:0004314">
    <property type="term" value="F:[acyl-carrier-protein] S-malonyltransferase activity"/>
    <property type="evidence" value="ECO:0007669"/>
    <property type="project" value="UniProtKB-EC"/>
</dbReference>
<evidence type="ECO:0000313" key="11">
    <source>
        <dbReference type="Proteomes" id="UP000509383"/>
    </source>
</evidence>
<dbReference type="Gene3D" id="3.30.70.250">
    <property type="entry name" value="Malonyl-CoA ACP transacylase, ACP-binding"/>
    <property type="match status" value="1"/>
</dbReference>
<evidence type="ECO:0000256" key="1">
    <source>
        <dbReference type="ARBA" id="ARBA00013258"/>
    </source>
</evidence>
<proteinExistence type="inferred from homology"/>
<keyword evidence="12" id="KW-1185">Reference proteome</keyword>
<feature type="active site" evidence="7">
    <location>
        <position position="84"/>
    </location>
</feature>
<dbReference type="InterPro" id="IPR014043">
    <property type="entry name" value="Acyl_transferase_dom"/>
</dbReference>
<evidence type="ECO:0000256" key="4">
    <source>
        <dbReference type="ARBA" id="ARBA00023315"/>
    </source>
</evidence>
<evidence type="ECO:0000256" key="5">
    <source>
        <dbReference type="ARBA" id="ARBA00048462"/>
    </source>
</evidence>
<dbReference type="Gene3D" id="3.40.366.10">
    <property type="entry name" value="Malonyl-Coenzyme A Acyl Carrier Protein, domain 2"/>
    <property type="match status" value="1"/>
</dbReference>
<dbReference type="InterPro" id="IPR001227">
    <property type="entry name" value="Ac_transferase_dom_sf"/>
</dbReference>
<dbReference type="KEGG" id="ptw:TUM18999_58810"/>
<dbReference type="GO" id="GO:0006633">
    <property type="term" value="P:fatty acid biosynthetic process"/>
    <property type="evidence" value="ECO:0007669"/>
    <property type="project" value="TreeGrafter"/>
</dbReference>
<feature type="active site" evidence="7">
    <location>
        <position position="190"/>
    </location>
</feature>
<comment type="similarity">
    <text evidence="6">Belongs to the fabD family.</text>
</comment>
<evidence type="ECO:0000256" key="7">
    <source>
        <dbReference type="PIRSR" id="PIRSR000446-1"/>
    </source>
</evidence>
<evidence type="ECO:0000256" key="3">
    <source>
        <dbReference type="ARBA" id="ARBA00022679"/>
    </source>
</evidence>
<dbReference type="InterPro" id="IPR024925">
    <property type="entry name" value="Malonyl_CoA-ACP_transAc"/>
</dbReference>
<evidence type="ECO:0000313" key="12">
    <source>
        <dbReference type="Proteomes" id="UP001054892"/>
    </source>
</evidence>
<dbReference type="EMBL" id="AP023189">
    <property type="protein sequence ID" value="BCG27690.1"/>
    <property type="molecule type" value="Genomic_DNA"/>
</dbReference>
<dbReference type="SMART" id="SM00827">
    <property type="entry name" value="PKS_AT"/>
    <property type="match status" value="1"/>
</dbReference>
<dbReference type="InterPro" id="IPR016035">
    <property type="entry name" value="Acyl_Trfase/lysoPLipase"/>
</dbReference>
<dbReference type="GO" id="GO:0005829">
    <property type="term" value="C:cytosol"/>
    <property type="evidence" value="ECO:0007669"/>
    <property type="project" value="TreeGrafter"/>
</dbReference>
<accession>A0A6J4EDG4</accession>
<dbReference type="Proteomes" id="UP000509383">
    <property type="component" value="Chromosome"/>
</dbReference>
<reference evidence="9 11" key="1">
    <citation type="submission" date="2020-05" db="EMBL/GenBank/DDBJ databases">
        <title>Characterization of novel class B3 metallo-beta-lactamase from novel Pseudomonas species.</title>
        <authorList>
            <person name="Yamada K."/>
            <person name="Aoki K."/>
            <person name="Ishii Y."/>
        </authorList>
    </citation>
    <scope>NUCLEOTIDE SEQUENCE [LARGE SCALE GENOMIC DNA]</scope>
    <source>
        <strain evidence="9 11">TUM18999</strain>
        <strain evidence="10 12">TUM20286</strain>
    </source>
</reference>
<dbReference type="InterPro" id="IPR016036">
    <property type="entry name" value="Malonyl_transacylase_ACP-bd"/>
</dbReference>